<accession>A0ABT8KH72</accession>
<dbReference type="InterPro" id="IPR057708">
    <property type="entry name" value="DUF7948"/>
</dbReference>
<feature type="domain" description="PKD" evidence="2">
    <location>
        <begin position="808"/>
        <end position="842"/>
    </location>
</feature>
<dbReference type="Pfam" id="PF25778">
    <property type="entry name" value="DUF7948"/>
    <property type="match status" value="1"/>
</dbReference>
<feature type="chain" id="PRO_5046784001" evidence="1">
    <location>
        <begin position="24"/>
        <end position="1094"/>
    </location>
</feature>
<dbReference type="CDD" id="cd00146">
    <property type="entry name" value="PKD"/>
    <property type="match status" value="2"/>
</dbReference>
<reference evidence="3" key="1">
    <citation type="submission" date="2023-06" db="EMBL/GenBank/DDBJ databases">
        <title>Genomic of Parafulvivirga corallium.</title>
        <authorList>
            <person name="Wang G."/>
        </authorList>
    </citation>
    <scope>NUCLEOTIDE SEQUENCE</scope>
    <source>
        <strain evidence="3">BMA10</strain>
    </source>
</reference>
<gene>
    <name evidence="3" type="ORF">QQ008_01770</name>
</gene>
<dbReference type="Gene3D" id="2.60.40.10">
    <property type="entry name" value="Immunoglobulins"/>
    <property type="match status" value="3"/>
</dbReference>
<dbReference type="InterPro" id="IPR035986">
    <property type="entry name" value="PKD_dom_sf"/>
</dbReference>
<evidence type="ECO:0000313" key="4">
    <source>
        <dbReference type="Proteomes" id="UP001172082"/>
    </source>
</evidence>
<evidence type="ECO:0000259" key="2">
    <source>
        <dbReference type="PROSITE" id="PS50093"/>
    </source>
</evidence>
<keyword evidence="4" id="KW-1185">Reference proteome</keyword>
<dbReference type="InterPro" id="IPR052918">
    <property type="entry name" value="Motility_Chemotaxis_Reg"/>
</dbReference>
<dbReference type="RefSeq" id="WP_346750086.1">
    <property type="nucleotide sequence ID" value="NZ_JAUJEA010000001.1"/>
</dbReference>
<dbReference type="Pfam" id="PF13585">
    <property type="entry name" value="CHU_C"/>
    <property type="match status" value="1"/>
</dbReference>
<feature type="domain" description="PKD" evidence="2">
    <location>
        <begin position="967"/>
        <end position="1001"/>
    </location>
</feature>
<dbReference type="SUPFAM" id="SSF49299">
    <property type="entry name" value="PKD domain"/>
    <property type="match status" value="2"/>
</dbReference>
<dbReference type="Pfam" id="PF18911">
    <property type="entry name" value="PKD_4"/>
    <property type="match status" value="2"/>
</dbReference>
<protein>
    <submittedName>
        <fullName evidence="3">PKD domain-containing protein</fullName>
    </submittedName>
</protein>
<evidence type="ECO:0000256" key="1">
    <source>
        <dbReference type="SAM" id="SignalP"/>
    </source>
</evidence>
<dbReference type="PROSITE" id="PS50093">
    <property type="entry name" value="PKD"/>
    <property type="match status" value="2"/>
</dbReference>
<sequence>MVRSLPLKLSILFLCISSNQIFAQGGHSRHYSYLKFIENKGQFPENVRYAADIPGGKLMLQDGKLAYIFYDEKAVTDNFNQAHVKSQTKGIKGRRGSTPIHKTPFQSVNVEFVGANKGANIEISDQSTERYNYYIGNDPSKWAANCKVFTTVTYKEIYPGIDMKLYSRQNILKYDFILNKGAKIENIRLKYDGVEEMYLKDGSLYSHTSLNTMIDSKPIAYQLSESGKKEKVKCEYKLAGNEMSFEFPEGYDRKKELIIDPALIFSTFSGSVADNFGYTACFDDAGNLYSGGIVFGTGFPVTDTTSFQGGTIDMGILKYDSSGTQLLYATYIGGIGPETPHSLIVNNNNELVILGTTGSQDYPTGTNAYDTTYNGGTLFSAFGSYLNGSDIVITKLNEAGNLIASTYLGGPGNDGILKTISTGLYNNDLVQNYGDNFRGDVIVDPDDNIYLASSTDSMGFPVTSSIGSNYGGGNSDAVVAKLNSGLTDLLWSSYLGDTGEDAAYSIKLDANNHIYLGGGTNSANFPSTTGVINENYLNGIDGFVTKIDVANDSILQSTFIGTPLYDQVYFIDLDEEENVYLLGQTRGAYSITAGTYNNPNSAQFIHKMTNTLDSTIFSTVFGSGIREPNISPTAFLVNECSNIFLSGWGGAVNNVNSQNIGNTFGMPVTPDALFSNTDGSDFYMMALSDDGTELLYATFFGSTNNGGDHVDGGTSRFDKKGIVYQSVCTCGGSTDNFPTTPGAWSSVNRGVNTAGDERCNNAAFKFDLATLKADFRTNSVARDQPGLNSGCAPFEVLFQNTSIGGIEFLWNFGDGSTSTQQDNIVHVYENPGTYFVSLRVRDENTCTIEDYAYGTIRVFESNFNVGEDVEICPGELTTLTASGGISYTWTDHNNNMISTLPNPLVSPDTTTTFTVNIEDANGCTHTDSVEVRVIANPMADFEFTTTFDCQSPSTINFTNVSEGVDEFLWDFGDGNTSEDPEPVHHYEQFGSFEVTLRGTTNGCLSTKSMTIDINDLYVPNVLTLNDDGANDKFKVLSETPVALTIFNRWGRKLYESEEYTNSWPDSQINSGVYYYEMTYPDGTPCNGWIHILKE</sequence>
<dbReference type="InterPro" id="IPR022409">
    <property type="entry name" value="PKD/Chitinase_dom"/>
</dbReference>
<proteinExistence type="predicted"/>
<dbReference type="InterPro" id="IPR013783">
    <property type="entry name" value="Ig-like_fold"/>
</dbReference>
<dbReference type="EMBL" id="JAUJEA010000001">
    <property type="protein sequence ID" value="MDN5200059.1"/>
    <property type="molecule type" value="Genomic_DNA"/>
</dbReference>
<dbReference type="PANTHER" id="PTHR35580:SF1">
    <property type="entry name" value="PHYTASE-LIKE DOMAIN-CONTAINING PROTEIN"/>
    <property type="match status" value="1"/>
</dbReference>
<evidence type="ECO:0000313" key="3">
    <source>
        <dbReference type="EMBL" id="MDN5200059.1"/>
    </source>
</evidence>
<keyword evidence="1" id="KW-0732">Signal</keyword>
<dbReference type="InterPro" id="IPR000601">
    <property type="entry name" value="PKD_dom"/>
</dbReference>
<dbReference type="SMART" id="SM00089">
    <property type="entry name" value="PKD"/>
    <property type="match status" value="3"/>
</dbReference>
<comment type="caution">
    <text evidence="3">The sequence shown here is derived from an EMBL/GenBank/DDBJ whole genome shotgun (WGS) entry which is preliminary data.</text>
</comment>
<dbReference type="Proteomes" id="UP001172082">
    <property type="component" value="Unassembled WGS sequence"/>
</dbReference>
<dbReference type="PANTHER" id="PTHR35580">
    <property type="entry name" value="CELL SURFACE GLYCOPROTEIN (S-LAYER PROTEIN)-LIKE PROTEIN"/>
    <property type="match status" value="1"/>
</dbReference>
<feature type="signal peptide" evidence="1">
    <location>
        <begin position="1"/>
        <end position="23"/>
    </location>
</feature>
<name>A0ABT8KH72_9BACT</name>
<organism evidence="3 4">
    <name type="scientific">Splendidivirga corallicola</name>
    <dbReference type="NCBI Taxonomy" id="3051826"/>
    <lineage>
        <taxon>Bacteria</taxon>
        <taxon>Pseudomonadati</taxon>
        <taxon>Bacteroidota</taxon>
        <taxon>Cytophagia</taxon>
        <taxon>Cytophagales</taxon>
        <taxon>Splendidivirgaceae</taxon>
        <taxon>Splendidivirga</taxon>
    </lineage>
</organism>